<accession>A0ABR4KYR9</accession>
<dbReference type="GeneID" id="98152297"/>
<dbReference type="EMBL" id="JBFXLR010000006">
    <property type="protein sequence ID" value="KAL2857415.1"/>
    <property type="molecule type" value="Genomic_DNA"/>
</dbReference>
<keyword evidence="2" id="KW-1185">Reference proteome</keyword>
<dbReference type="Proteomes" id="UP001610444">
    <property type="component" value="Unassembled WGS sequence"/>
</dbReference>
<protein>
    <submittedName>
        <fullName evidence="1">Uncharacterized protein</fullName>
    </submittedName>
</protein>
<comment type="caution">
    <text evidence="1">The sequence shown here is derived from an EMBL/GenBank/DDBJ whole genome shotgun (WGS) entry which is preliminary data.</text>
</comment>
<proteinExistence type="predicted"/>
<evidence type="ECO:0000313" key="2">
    <source>
        <dbReference type="Proteomes" id="UP001610444"/>
    </source>
</evidence>
<reference evidence="1 2" key="1">
    <citation type="submission" date="2024-07" db="EMBL/GenBank/DDBJ databases">
        <title>Section-level genome sequencing and comparative genomics of Aspergillus sections Usti and Cavernicolus.</title>
        <authorList>
            <consortium name="Lawrence Berkeley National Laboratory"/>
            <person name="Nybo J.L."/>
            <person name="Vesth T.C."/>
            <person name="Theobald S."/>
            <person name="Frisvad J.C."/>
            <person name="Larsen T.O."/>
            <person name="Kjaerboelling I."/>
            <person name="Rothschild-Mancinelli K."/>
            <person name="Lyhne E.K."/>
            <person name="Kogle M.E."/>
            <person name="Barry K."/>
            <person name="Clum A."/>
            <person name="Na H."/>
            <person name="Ledsgaard L."/>
            <person name="Lin J."/>
            <person name="Lipzen A."/>
            <person name="Kuo A."/>
            <person name="Riley R."/>
            <person name="Mondo S."/>
            <person name="LaButti K."/>
            <person name="Haridas S."/>
            <person name="Pangalinan J."/>
            <person name="Salamov A.A."/>
            <person name="Simmons B.A."/>
            <person name="Magnuson J.K."/>
            <person name="Chen J."/>
            <person name="Drula E."/>
            <person name="Henrissat B."/>
            <person name="Wiebenga A."/>
            <person name="Lubbers R.J."/>
            <person name="Gomes A.C."/>
            <person name="Macurrencykelacurrency M.R."/>
            <person name="Stajich J."/>
            <person name="Grigoriev I.V."/>
            <person name="Mortensen U.H."/>
            <person name="De vries R.P."/>
            <person name="Baker S.E."/>
            <person name="Andersen M.R."/>
        </authorList>
    </citation>
    <scope>NUCLEOTIDE SEQUENCE [LARGE SCALE GENOMIC DNA]</scope>
    <source>
        <strain evidence="1 2">CBS 756.74</strain>
    </source>
</reference>
<dbReference type="RefSeq" id="XP_070902946.1">
    <property type="nucleotide sequence ID" value="XM_071037133.1"/>
</dbReference>
<sequence length="147" mass="16578">MTISFSCLYWLSVALPVLGLLLRARSTLRFCPFFRNLFFLYLQPNIRGYSGGYVNMLDAWIYGYYCDVGGRYFSNQSQVSGHVREILTICFKGQGTGVISFDSIFLSGAHLFSLFSTTYNPISPMVPDSADPLPLPLPTGYWILEEV</sequence>
<name>A0ABR4KYR9_9EURO</name>
<evidence type="ECO:0000313" key="1">
    <source>
        <dbReference type="EMBL" id="KAL2857415.1"/>
    </source>
</evidence>
<gene>
    <name evidence="1" type="ORF">BJX68DRAFT_176303</name>
</gene>
<organism evidence="1 2">
    <name type="scientific">Aspergillus pseudodeflectus</name>
    <dbReference type="NCBI Taxonomy" id="176178"/>
    <lineage>
        <taxon>Eukaryota</taxon>
        <taxon>Fungi</taxon>
        <taxon>Dikarya</taxon>
        <taxon>Ascomycota</taxon>
        <taxon>Pezizomycotina</taxon>
        <taxon>Eurotiomycetes</taxon>
        <taxon>Eurotiomycetidae</taxon>
        <taxon>Eurotiales</taxon>
        <taxon>Aspergillaceae</taxon>
        <taxon>Aspergillus</taxon>
        <taxon>Aspergillus subgen. Nidulantes</taxon>
    </lineage>
</organism>